<evidence type="ECO:0000313" key="3">
    <source>
        <dbReference type="Proteomes" id="UP000199274"/>
    </source>
</evidence>
<protein>
    <submittedName>
        <fullName evidence="2">Uncharacterized membrane protein YoaK, UPF0700 family</fullName>
    </submittedName>
</protein>
<gene>
    <name evidence="2" type="ORF">SAMN04488062_104193</name>
</gene>
<feature type="transmembrane region" description="Helical" evidence="1">
    <location>
        <begin position="211"/>
        <end position="229"/>
    </location>
</feature>
<organism evidence="2 3">
    <name type="scientific">Flavobacterium omnivorum</name>
    <dbReference type="NCBI Taxonomy" id="178355"/>
    <lineage>
        <taxon>Bacteria</taxon>
        <taxon>Pseudomonadati</taxon>
        <taxon>Bacteroidota</taxon>
        <taxon>Flavobacteriia</taxon>
        <taxon>Flavobacteriales</taxon>
        <taxon>Flavobacteriaceae</taxon>
        <taxon>Flavobacterium</taxon>
    </lineage>
</organism>
<keyword evidence="1" id="KW-0812">Transmembrane</keyword>
<keyword evidence="3" id="KW-1185">Reference proteome</keyword>
<dbReference type="InterPro" id="IPR010699">
    <property type="entry name" value="DUF1275"/>
</dbReference>
<feature type="transmembrane region" description="Helical" evidence="1">
    <location>
        <begin position="59"/>
        <end position="83"/>
    </location>
</feature>
<feature type="transmembrane region" description="Helical" evidence="1">
    <location>
        <begin position="125"/>
        <end position="141"/>
    </location>
</feature>
<keyword evidence="1" id="KW-1133">Transmembrane helix</keyword>
<dbReference type="RefSeq" id="WP_091256526.1">
    <property type="nucleotide sequence ID" value="NZ_FNDB01000004.1"/>
</dbReference>
<dbReference type="PANTHER" id="PTHR37314">
    <property type="entry name" value="SLR0142 PROTEIN"/>
    <property type="match status" value="1"/>
</dbReference>
<dbReference type="OrthoDB" id="270162at2"/>
<evidence type="ECO:0000256" key="1">
    <source>
        <dbReference type="SAM" id="Phobius"/>
    </source>
</evidence>
<feature type="transmembrane region" description="Helical" evidence="1">
    <location>
        <begin position="184"/>
        <end position="205"/>
    </location>
</feature>
<feature type="transmembrane region" description="Helical" evidence="1">
    <location>
        <begin position="95"/>
        <end position="113"/>
    </location>
</feature>
<reference evidence="3" key="1">
    <citation type="submission" date="2016-10" db="EMBL/GenBank/DDBJ databases">
        <authorList>
            <person name="Varghese N."/>
            <person name="Submissions S."/>
        </authorList>
    </citation>
    <scope>NUCLEOTIDE SEQUENCE [LARGE SCALE GENOMIC DNA]</scope>
    <source>
        <strain evidence="3">CGMCC 1.2747</strain>
    </source>
</reference>
<sequence>MFRHQGKNRTFIHNLRLATLLSFVAGIVNVTGVLSVHTLTTNVTGHFAYFAEEIMKQNYIAAITFFVFTIFFLLGAFTSNFLAELISKKHPDLSHVIPISLEMIILIGVGVFGLASELSSIEGKWIAFSMLFAMGIQNSLVTKISQSTVRTTHLTGLFTDLGIELSQLFFYKQPEENKKLKISIYLRLSIIIFFFMGCILGGFLYNLLEMKTLFVAATFLLFALLYDYIRLQFHVIKRKTFHRKTILNK</sequence>
<keyword evidence="1" id="KW-0472">Membrane</keyword>
<dbReference type="EMBL" id="FNDB01000004">
    <property type="protein sequence ID" value="SDH12018.1"/>
    <property type="molecule type" value="Genomic_DNA"/>
</dbReference>
<name>A0A1G7ZTK1_9FLAO</name>
<dbReference type="Proteomes" id="UP000199274">
    <property type="component" value="Unassembled WGS sequence"/>
</dbReference>
<evidence type="ECO:0000313" key="2">
    <source>
        <dbReference type="EMBL" id="SDH12018.1"/>
    </source>
</evidence>
<dbReference type="Pfam" id="PF06912">
    <property type="entry name" value="DUF1275"/>
    <property type="match status" value="1"/>
</dbReference>
<proteinExistence type="predicted"/>
<accession>A0A1G7ZTK1</accession>
<dbReference type="PANTHER" id="PTHR37314:SF4">
    <property type="entry name" value="UPF0700 TRANSMEMBRANE PROTEIN YOAK"/>
    <property type="match status" value="1"/>
</dbReference>
<dbReference type="AlphaFoldDB" id="A0A1G7ZTK1"/>